<name>A0AA39WDK0_9PEZI</name>
<organism evidence="1 2">
    <name type="scientific">Immersiella caudata</name>
    <dbReference type="NCBI Taxonomy" id="314043"/>
    <lineage>
        <taxon>Eukaryota</taxon>
        <taxon>Fungi</taxon>
        <taxon>Dikarya</taxon>
        <taxon>Ascomycota</taxon>
        <taxon>Pezizomycotina</taxon>
        <taxon>Sordariomycetes</taxon>
        <taxon>Sordariomycetidae</taxon>
        <taxon>Sordariales</taxon>
        <taxon>Lasiosphaeriaceae</taxon>
        <taxon>Immersiella</taxon>
    </lineage>
</organism>
<protein>
    <submittedName>
        <fullName evidence="1">Uncharacterized protein</fullName>
    </submittedName>
</protein>
<sequence length="135" mass="14649">MLQVPSMVKNITIKIPEAEFAVRSTVIQVIRSDSGNSVLQCPHALDLLFRVASPPPDLGCSGPKRGEPPARLTLPRVPFSNHPLSFPIIPCQPPNGRQLPFLSFLQTTRPRVKVPIVDPAGTGTGTRVSLERDVP</sequence>
<accession>A0AA39WDK0</accession>
<dbReference type="AlphaFoldDB" id="A0AA39WDK0"/>
<dbReference type="EMBL" id="JAULSU010000006">
    <property type="protein sequence ID" value="KAK0613428.1"/>
    <property type="molecule type" value="Genomic_DNA"/>
</dbReference>
<dbReference type="Proteomes" id="UP001175000">
    <property type="component" value="Unassembled WGS sequence"/>
</dbReference>
<proteinExistence type="predicted"/>
<evidence type="ECO:0000313" key="1">
    <source>
        <dbReference type="EMBL" id="KAK0613428.1"/>
    </source>
</evidence>
<evidence type="ECO:0000313" key="2">
    <source>
        <dbReference type="Proteomes" id="UP001175000"/>
    </source>
</evidence>
<gene>
    <name evidence="1" type="ORF">B0T14DRAFT_279184</name>
</gene>
<reference evidence="1" key="1">
    <citation type="submission" date="2023-06" db="EMBL/GenBank/DDBJ databases">
        <title>Genome-scale phylogeny and comparative genomics of the fungal order Sordariales.</title>
        <authorList>
            <consortium name="Lawrence Berkeley National Laboratory"/>
            <person name="Hensen N."/>
            <person name="Bonometti L."/>
            <person name="Westerberg I."/>
            <person name="Brannstrom I.O."/>
            <person name="Guillou S."/>
            <person name="Cros-Aarteil S."/>
            <person name="Calhoun S."/>
            <person name="Haridas S."/>
            <person name="Kuo A."/>
            <person name="Mondo S."/>
            <person name="Pangilinan J."/>
            <person name="Riley R."/>
            <person name="Labutti K."/>
            <person name="Andreopoulos B."/>
            <person name="Lipzen A."/>
            <person name="Chen C."/>
            <person name="Yanf M."/>
            <person name="Daum C."/>
            <person name="Ng V."/>
            <person name="Clum A."/>
            <person name="Steindorff A."/>
            <person name="Ohm R."/>
            <person name="Martin F."/>
            <person name="Silar P."/>
            <person name="Natvig D."/>
            <person name="Lalanne C."/>
            <person name="Gautier V."/>
            <person name="Ament-Velasquez S.L."/>
            <person name="Kruys A."/>
            <person name="Hutchinson M.I."/>
            <person name="Powell A.J."/>
            <person name="Barry K."/>
            <person name="Miller A.N."/>
            <person name="Grigoriev I.V."/>
            <person name="Debuchy R."/>
            <person name="Gladieux P."/>
            <person name="Thoren M.H."/>
            <person name="Johannesson H."/>
        </authorList>
    </citation>
    <scope>NUCLEOTIDE SEQUENCE</scope>
    <source>
        <strain evidence="1">CBS 606.72</strain>
    </source>
</reference>
<keyword evidence="2" id="KW-1185">Reference proteome</keyword>
<comment type="caution">
    <text evidence="1">The sequence shown here is derived from an EMBL/GenBank/DDBJ whole genome shotgun (WGS) entry which is preliminary data.</text>
</comment>